<dbReference type="EMBL" id="KK107148">
    <property type="protein sequence ID" value="EZA57430.1"/>
    <property type="molecule type" value="Genomic_DNA"/>
</dbReference>
<gene>
    <name evidence="2" type="ORF">X777_02438</name>
</gene>
<evidence type="ECO:0000256" key="1">
    <source>
        <dbReference type="SAM" id="MobiDB-lite"/>
    </source>
</evidence>
<proteinExistence type="predicted"/>
<evidence type="ECO:0000313" key="2">
    <source>
        <dbReference type="EMBL" id="EZA57430.1"/>
    </source>
</evidence>
<accession>A0A026WN26</accession>
<dbReference type="AlphaFoldDB" id="A0A026WN26"/>
<protein>
    <submittedName>
        <fullName evidence="2">Uncharacterized protein</fullName>
    </submittedName>
</protein>
<feature type="region of interest" description="Disordered" evidence="1">
    <location>
        <begin position="1"/>
        <end position="155"/>
    </location>
</feature>
<sequence length="193" mass="21134">MGAWCGVGSRSDLRRRPRHRCAVATPVSPAPAIDDSRQTSRRRSAGRPVVGQPDDVGDVAQRRINDGNCPPVAHRLSRLGRNEFSGAASRSGQKFATGHRDGDVVSSATAPRGASPRASRRQSRRTRLAKATRISWEKGAGVTRPTPWRTSEPLHARTHAYARARERTHAYARVEHVVTAAVGVRERRLEVKG</sequence>
<keyword evidence="3" id="KW-1185">Reference proteome</keyword>
<organism evidence="2 3">
    <name type="scientific">Ooceraea biroi</name>
    <name type="common">Clonal raider ant</name>
    <name type="synonym">Cerapachys biroi</name>
    <dbReference type="NCBI Taxonomy" id="2015173"/>
    <lineage>
        <taxon>Eukaryota</taxon>
        <taxon>Metazoa</taxon>
        <taxon>Ecdysozoa</taxon>
        <taxon>Arthropoda</taxon>
        <taxon>Hexapoda</taxon>
        <taxon>Insecta</taxon>
        <taxon>Pterygota</taxon>
        <taxon>Neoptera</taxon>
        <taxon>Endopterygota</taxon>
        <taxon>Hymenoptera</taxon>
        <taxon>Apocrita</taxon>
        <taxon>Aculeata</taxon>
        <taxon>Formicoidea</taxon>
        <taxon>Formicidae</taxon>
        <taxon>Dorylinae</taxon>
        <taxon>Ooceraea</taxon>
    </lineage>
</organism>
<feature type="compositionally biased region" description="Low complexity" evidence="1">
    <location>
        <begin position="106"/>
        <end position="117"/>
    </location>
</feature>
<feature type="compositionally biased region" description="Basic residues" evidence="1">
    <location>
        <begin position="118"/>
        <end position="130"/>
    </location>
</feature>
<dbReference type="Proteomes" id="UP000053097">
    <property type="component" value="Unassembled WGS sequence"/>
</dbReference>
<name>A0A026WN26_OOCBI</name>
<reference evidence="2 3" key="1">
    <citation type="journal article" date="2014" name="Curr. Biol.">
        <title>The genome of the clonal raider ant Cerapachys biroi.</title>
        <authorList>
            <person name="Oxley P.R."/>
            <person name="Ji L."/>
            <person name="Fetter-Pruneda I."/>
            <person name="McKenzie S.K."/>
            <person name="Li C."/>
            <person name="Hu H."/>
            <person name="Zhang G."/>
            <person name="Kronauer D.J."/>
        </authorList>
    </citation>
    <scope>NUCLEOTIDE SEQUENCE [LARGE SCALE GENOMIC DNA]</scope>
</reference>
<evidence type="ECO:0000313" key="3">
    <source>
        <dbReference type="Proteomes" id="UP000053097"/>
    </source>
</evidence>